<dbReference type="Proteomes" id="UP000886595">
    <property type="component" value="Unassembled WGS sequence"/>
</dbReference>
<evidence type="ECO:0000313" key="2">
    <source>
        <dbReference type="EMBL" id="KAG2275097.1"/>
    </source>
</evidence>
<feature type="compositionally biased region" description="Polar residues" evidence="1">
    <location>
        <begin position="66"/>
        <end position="84"/>
    </location>
</feature>
<dbReference type="AlphaFoldDB" id="A0A8X7QSH6"/>
<accession>A0A8X7QSH6</accession>
<keyword evidence="3" id="KW-1185">Reference proteome</keyword>
<gene>
    <name evidence="2" type="ORF">Bca52824_057652</name>
</gene>
<name>A0A8X7QSH6_BRACI</name>
<evidence type="ECO:0000313" key="3">
    <source>
        <dbReference type="Proteomes" id="UP000886595"/>
    </source>
</evidence>
<proteinExistence type="predicted"/>
<sequence>MNYIILLATTRPDTKWQPGSCVACRCLSLCSDLSNVVAGRWRSVEALAACTGWSPMGVADGVVNHPNGSNGSRGRNSTAASQSRAVRPIRQVARVFSSPSRIRDVVPSNVVRSSGTDGSRSLHPHFAASTAPMLKAVAGGNVEFPNAVANASHLGTGTTPIKD</sequence>
<feature type="region of interest" description="Disordered" evidence="1">
    <location>
        <begin position="61"/>
        <end position="85"/>
    </location>
</feature>
<protein>
    <submittedName>
        <fullName evidence="2">Uncharacterized protein</fullName>
    </submittedName>
</protein>
<evidence type="ECO:0000256" key="1">
    <source>
        <dbReference type="SAM" id="MobiDB-lite"/>
    </source>
</evidence>
<organism evidence="2 3">
    <name type="scientific">Brassica carinata</name>
    <name type="common">Ethiopian mustard</name>
    <name type="synonym">Abyssinian cabbage</name>
    <dbReference type="NCBI Taxonomy" id="52824"/>
    <lineage>
        <taxon>Eukaryota</taxon>
        <taxon>Viridiplantae</taxon>
        <taxon>Streptophyta</taxon>
        <taxon>Embryophyta</taxon>
        <taxon>Tracheophyta</taxon>
        <taxon>Spermatophyta</taxon>
        <taxon>Magnoliopsida</taxon>
        <taxon>eudicotyledons</taxon>
        <taxon>Gunneridae</taxon>
        <taxon>Pentapetalae</taxon>
        <taxon>rosids</taxon>
        <taxon>malvids</taxon>
        <taxon>Brassicales</taxon>
        <taxon>Brassicaceae</taxon>
        <taxon>Brassiceae</taxon>
        <taxon>Brassica</taxon>
    </lineage>
</organism>
<comment type="caution">
    <text evidence="2">The sequence shown here is derived from an EMBL/GenBank/DDBJ whole genome shotgun (WGS) entry which is preliminary data.</text>
</comment>
<reference evidence="2 3" key="1">
    <citation type="submission" date="2020-02" db="EMBL/GenBank/DDBJ databases">
        <authorList>
            <person name="Ma Q."/>
            <person name="Huang Y."/>
            <person name="Song X."/>
            <person name="Pei D."/>
        </authorList>
    </citation>
    <scope>NUCLEOTIDE SEQUENCE [LARGE SCALE GENOMIC DNA]</scope>
    <source>
        <strain evidence="2">Sxm20200214</strain>
        <tissue evidence="2">Leaf</tissue>
    </source>
</reference>
<dbReference type="EMBL" id="JAAMPC010000012">
    <property type="protein sequence ID" value="KAG2275097.1"/>
    <property type="molecule type" value="Genomic_DNA"/>
</dbReference>